<evidence type="ECO:0008006" key="3">
    <source>
        <dbReference type="Google" id="ProtNLM"/>
    </source>
</evidence>
<dbReference type="Proteomes" id="UP001597138">
    <property type="component" value="Unassembled WGS sequence"/>
</dbReference>
<accession>A0ABW4HGI8</accession>
<organism evidence="1 2">
    <name type="scientific">Flavobacterium artemisiae</name>
    <dbReference type="NCBI Taxonomy" id="2126556"/>
    <lineage>
        <taxon>Bacteria</taxon>
        <taxon>Pseudomonadati</taxon>
        <taxon>Bacteroidota</taxon>
        <taxon>Flavobacteriia</taxon>
        <taxon>Flavobacteriales</taxon>
        <taxon>Flavobacteriaceae</taxon>
        <taxon>Flavobacterium</taxon>
    </lineage>
</organism>
<reference evidence="2" key="1">
    <citation type="journal article" date="2019" name="Int. J. Syst. Evol. Microbiol.">
        <title>The Global Catalogue of Microorganisms (GCM) 10K type strain sequencing project: providing services to taxonomists for standard genome sequencing and annotation.</title>
        <authorList>
            <consortium name="The Broad Institute Genomics Platform"/>
            <consortium name="The Broad Institute Genome Sequencing Center for Infectious Disease"/>
            <person name="Wu L."/>
            <person name="Ma J."/>
        </authorList>
    </citation>
    <scope>NUCLEOTIDE SEQUENCE [LARGE SCALE GENOMIC DNA]</scope>
    <source>
        <strain evidence="2">CCUG 70865</strain>
    </source>
</reference>
<sequence>MALNKVKLIQDIKSLLTEEKSNEKQGTSIDNISLKLADAIDAFVKSGTVTTTVTTTGSASAQTGTGTGGVS</sequence>
<evidence type="ECO:0000313" key="1">
    <source>
        <dbReference type="EMBL" id="MFD1604162.1"/>
    </source>
</evidence>
<protein>
    <recommendedName>
        <fullName evidence="3">Variable large protein</fullName>
    </recommendedName>
</protein>
<dbReference type="EMBL" id="JBHUDZ010000012">
    <property type="protein sequence ID" value="MFD1604162.1"/>
    <property type="molecule type" value="Genomic_DNA"/>
</dbReference>
<proteinExistence type="predicted"/>
<gene>
    <name evidence="1" type="ORF">ACFSC2_15580</name>
</gene>
<evidence type="ECO:0000313" key="2">
    <source>
        <dbReference type="Proteomes" id="UP001597138"/>
    </source>
</evidence>
<name>A0ABW4HGI8_9FLAO</name>
<dbReference type="RefSeq" id="WP_379814458.1">
    <property type="nucleotide sequence ID" value="NZ_JBHUDZ010000012.1"/>
</dbReference>
<keyword evidence="2" id="KW-1185">Reference proteome</keyword>
<comment type="caution">
    <text evidence="1">The sequence shown here is derived from an EMBL/GenBank/DDBJ whole genome shotgun (WGS) entry which is preliminary data.</text>
</comment>